<gene>
    <name evidence="1" type="ORF">E2C01_006106</name>
</gene>
<comment type="caution">
    <text evidence="1">The sequence shown here is derived from an EMBL/GenBank/DDBJ whole genome shotgun (WGS) entry which is preliminary data.</text>
</comment>
<reference evidence="1 2" key="1">
    <citation type="submission" date="2019-05" db="EMBL/GenBank/DDBJ databases">
        <title>Another draft genome of Portunus trituberculatus and its Hox gene families provides insights of decapod evolution.</title>
        <authorList>
            <person name="Jeong J.-H."/>
            <person name="Song I."/>
            <person name="Kim S."/>
            <person name="Choi T."/>
            <person name="Kim D."/>
            <person name="Ryu S."/>
            <person name="Kim W."/>
        </authorList>
    </citation>
    <scope>NUCLEOTIDE SEQUENCE [LARGE SCALE GENOMIC DNA]</scope>
    <source>
        <tissue evidence="1">Muscle</tissue>
    </source>
</reference>
<evidence type="ECO:0000313" key="1">
    <source>
        <dbReference type="EMBL" id="MPC13375.1"/>
    </source>
</evidence>
<sequence>MDHIHKETPEYVLIPRIATAFTIHTRDGGGRDGSGCSGCDGGGGDSALTCGKPACRGRVPESPPRAILGIRIFSRFPTRHIRFSL</sequence>
<dbReference type="EMBL" id="VSRR010000276">
    <property type="protein sequence ID" value="MPC13375.1"/>
    <property type="molecule type" value="Genomic_DNA"/>
</dbReference>
<keyword evidence="2" id="KW-1185">Reference proteome</keyword>
<dbReference type="AlphaFoldDB" id="A0A5B7CW75"/>
<evidence type="ECO:0000313" key="2">
    <source>
        <dbReference type="Proteomes" id="UP000324222"/>
    </source>
</evidence>
<dbReference type="Proteomes" id="UP000324222">
    <property type="component" value="Unassembled WGS sequence"/>
</dbReference>
<name>A0A5B7CW75_PORTR</name>
<organism evidence="1 2">
    <name type="scientific">Portunus trituberculatus</name>
    <name type="common">Swimming crab</name>
    <name type="synonym">Neptunus trituberculatus</name>
    <dbReference type="NCBI Taxonomy" id="210409"/>
    <lineage>
        <taxon>Eukaryota</taxon>
        <taxon>Metazoa</taxon>
        <taxon>Ecdysozoa</taxon>
        <taxon>Arthropoda</taxon>
        <taxon>Crustacea</taxon>
        <taxon>Multicrustacea</taxon>
        <taxon>Malacostraca</taxon>
        <taxon>Eumalacostraca</taxon>
        <taxon>Eucarida</taxon>
        <taxon>Decapoda</taxon>
        <taxon>Pleocyemata</taxon>
        <taxon>Brachyura</taxon>
        <taxon>Eubrachyura</taxon>
        <taxon>Portunoidea</taxon>
        <taxon>Portunidae</taxon>
        <taxon>Portuninae</taxon>
        <taxon>Portunus</taxon>
    </lineage>
</organism>
<protein>
    <submittedName>
        <fullName evidence="1">Uncharacterized protein</fullName>
    </submittedName>
</protein>
<proteinExistence type="predicted"/>
<accession>A0A5B7CW75</accession>